<proteinExistence type="inferred from homology"/>
<keyword evidence="7" id="KW-0449">Lipoprotein</keyword>
<evidence type="ECO:0000256" key="2">
    <source>
        <dbReference type="ARBA" id="ARBA00022475"/>
    </source>
</evidence>
<sequence>VIKMSDNEHRIRLVLLGGAGVGKSSIISRFLYNKYSDKYKSTVEDLYNRDYEFGRITLKVDILDTAGDFQFPAMRRLSIANAHAFLIVYSISHSQSFDTVRQCIEEIKEQRSDFEEIPIVIAGNKMDLEVERQVFKEDVTEWIYRELQRFRCRVIECSAKENLHIKDIFRTFLQIGKVPQGDDTSLKRQSSAYTKSRNQRRSQTPPRERDAIPENGGASGSTPPSAFSRNKPRSRSLIRRSSKKAKQQVRDAQPDECTLS</sequence>
<dbReference type="SMART" id="SM00173">
    <property type="entry name" value="RAS"/>
    <property type="match status" value="1"/>
</dbReference>
<evidence type="ECO:0000256" key="4">
    <source>
        <dbReference type="ARBA" id="ARBA00022741"/>
    </source>
</evidence>
<dbReference type="PRINTS" id="PR00449">
    <property type="entry name" value="RASTRNSFRMNG"/>
</dbReference>
<dbReference type="SUPFAM" id="SSF52540">
    <property type="entry name" value="P-loop containing nucleoside triphosphate hydrolases"/>
    <property type="match status" value="1"/>
</dbReference>
<keyword evidence="5" id="KW-0342">GTP-binding</keyword>
<keyword evidence="6" id="KW-0472">Membrane</keyword>
<feature type="region of interest" description="Disordered" evidence="10">
    <location>
        <begin position="180"/>
        <end position="260"/>
    </location>
</feature>
<evidence type="ECO:0000256" key="3">
    <source>
        <dbReference type="ARBA" id="ARBA00022481"/>
    </source>
</evidence>
<dbReference type="SMART" id="SM00174">
    <property type="entry name" value="RHO"/>
    <property type="match status" value="1"/>
</dbReference>
<evidence type="ECO:0000256" key="1">
    <source>
        <dbReference type="ARBA" id="ARBA00004193"/>
    </source>
</evidence>
<evidence type="ECO:0000313" key="12">
    <source>
        <dbReference type="Proteomes" id="UP001445076"/>
    </source>
</evidence>
<feature type="compositionally biased region" description="Basic residues" evidence="10">
    <location>
        <begin position="230"/>
        <end position="247"/>
    </location>
</feature>
<name>A0AAW0YFS7_CHEQU</name>
<dbReference type="PANTHER" id="PTHR46149:SF7">
    <property type="entry name" value="GTP-BINDING PROTEIN DI-RAS2"/>
    <property type="match status" value="1"/>
</dbReference>
<dbReference type="PROSITE" id="PS51421">
    <property type="entry name" value="RAS"/>
    <property type="match status" value="1"/>
</dbReference>
<dbReference type="Proteomes" id="UP001445076">
    <property type="component" value="Unassembled WGS sequence"/>
</dbReference>
<dbReference type="SMART" id="SM00175">
    <property type="entry name" value="RAB"/>
    <property type="match status" value="1"/>
</dbReference>
<accession>A0AAW0YFS7</accession>
<organism evidence="11 12">
    <name type="scientific">Cherax quadricarinatus</name>
    <name type="common">Australian red claw crayfish</name>
    <dbReference type="NCBI Taxonomy" id="27406"/>
    <lineage>
        <taxon>Eukaryota</taxon>
        <taxon>Metazoa</taxon>
        <taxon>Ecdysozoa</taxon>
        <taxon>Arthropoda</taxon>
        <taxon>Crustacea</taxon>
        <taxon>Multicrustacea</taxon>
        <taxon>Malacostraca</taxon>
        <taxon>Eumalacostraca</taxon>
        <taxon>Eucarida</taxon>
        <taxon>Decapoda</taxon>
        <taxon>Pleocyemata</taxon>
        <taxon>Astacidea</taxon>
        <taxon>Parastacoidea</taxon>
        <taxon>Parastacidae</taxon>
        <taxon>Cherax</taxon>
    </lineage>
</organism>
<keyword evidence="12" id="KW-1185">Reference proteome</keyword>
<dbReference type="CDD" id="cd00876">
    <property type="entry name" value="Ras"/>
    <property type="match status" value="1"/>
</dbReference>
<evidence type="ECO:0000313" key="11">
    <source>
        <dbReference type="EMBL" id="KAK8751794.1"/>
    </source>
</evidence>
<keyword evidence="3" id="KW-0488">Methylation</keyword>
<feature type="compositionally biased region" description="Polar residues" evidence="10">
    <location>
        <begin position="187"/>
        <end position="205"/>
    </location>
</feature>
<dbReference type="NCBIfam" id="TIGR00231">
    <property type="entry name" value="small_GTP"/>
    <property type="match status" value="1"/>
</dbReference>
<dbReference type="Pfam" id="PF00071">
    <property type="entry name" value="Ras"/>
    <property type="match status" value="1"/>
</dbReference>
<comment type="similarity">
    <text evidence="9">Belongs to the small GTPase superfamily. RasD family.</text>
</comment>
<evidence type="ECO:0000256" key="7">
    <source>
        <dbReference type="ARBA" id="ARBA00023288"/>
    </source>
</evidence>
<comment type="subcellular location">
    <subcellularLocation>
        <location evidence="1">Cell membrane</location>
        <topology evidence="1">Lipid-anchor</topology>
    </subcellularLocation>
</comment>
<dbReference type="InterPro" id="IPR001806">
    <property type="entry name" value="Small_GTPase"/>
</dbReference>
<evidence type="ECO:0000256" key="10">
    <source>
        <dbReference type="SAM" id="MobiDB-lite"/>
    </source>
</evidence>
<dbReference type="Gene3D" id="3.40.50.300">
    <property type="entry name" value="P-loop containing nucleotide triphosphate hydrolases"/>
    <property type="match status" value="1"/>
</dbReference>
<feature type="non-terminal residue" evidence="11">
    <location>
        <position position="1"/>
    </location>
</feature>
<dbReference type="PROSITE" id="PS51420">
    <property type="entry name" value="RHO"/>
    <property type="match status" value="1"/>
</dbReference>
<evidence type="ECO:0000256" key="5">
    <source>
        <dbReference type="ARBA" id="ARBA00023134"/>
    </source>
</evidence>
<dbReference type="FunFam" id="3.40.50.300:FF:000475">
    <property type="entry name" value="GTP-binding protein Rhes"/>
    <property type="match status" value="1"/>
</dbReference>
<dbReference type="PROSITE" id="PS51419">
    <property type="entry name" value="RAB"/>
    <property type="match status" value="1"/>
</dbReference>
<evidence type="ECO:0000256" key="9">
    <source>
        <dbReference type="ARBA" id="ARBA00038061"/>
    </source>
</evidence>
<dbReference type="EMBL" id="JARKIK010000005">
    <property type="protein sequence ID" value="KAK8751794.1"/>
    <property type="molecule type" value="Genomic_DNA"/>
</dbReference>
<dbReference type="GO" id="GO:0005886">
    <property type="term" value="C:plasma membrane"/>
    <property type="evidence" value="ECO:0007669"/>
    <property type="project" value="UniProtKB-SubCell"/>
</dbReference>
<comment type="caution">
    <text evidence="11">The sequence shown here is derived from an EMBL/GenBank/DDBJ whole genome shotgun (WGS) entry which is preliminary data.</text>
</comment>
<keyword evidence="8" id="KW-0636">Prenylation</keyword>
<dbReference type="InterPro" id="IPR052236">
    <property type="entry name" value="Small_GTPase_RasD"/>
</dbReference>
<gene>
    <name evidence="11" type="ORF">OTU49_010342</name>
</gene>
<dbReference type="InterPro" id="IPR027417">
    <property type="entry name" value="P-loop_NTPase"/>
</dbReference>
<protein>
    <submittedName>
        <fullName evidence="11">Uncharacterized protein</fullName>
    </submittedName>
</protein>
<dbReference type="GO" id="GO:0005525">
    <property type="term" value="F:GTP binding"/>
    <property type="evidence" value="ECO:0007669"/>
    <property type="project" value="UniProtKB-KW"/>
</dbReference>
<evidence type="ECO:0000256" key="8">
    <source>
        <dbReference type="ARBA" id="ARBA00023289"/>
    </source>
</evidence>
<keyword evidence="4" id="KW-0547">Nucleotide-binding</keyword>
<dbReference type="PANTHER" id="PTHR46149">
    <property type="entry name" value="MIP08469P"/>
    <property type="match status" value="1"/>
</dbReference>
<dbReference type="AlphaFoldDB" id="A0AAW0YFS7"/>
<evidence type="ECO:0000256" key="6">
    <source>
        <dbReference type="ARBA" id="ARBA00023136"/>
    </source>
</evidence>
<dbReference type="GO" id="GO:0003924">
    <property type="term" value="F:GTPase activity"/>
    <property type="evidence" value="ECO:0007669"/>
    <property type="project" value="InterPro"/>
</dbReference>
<dbReference type="InterPro" id="IPR005225">
    <property type="entry name" value="Small_GTP-bd"/>
</dbReference>
<keyword evidence="2" id="KW-1003">Cell membrane</keyword>
<reference evidence="11 12" key="1">
    <citation type="journal article" date="2024" name="BMC Genomics">
        <title>Genome assembly of redclaw crayfish (Cherax quadricarinatus) provides insights into its immune adaptation and hypoxia tolerance.</title>
        <authorList>
            <person name="Liu Z."/>
            <person name="Zheng J."/>
            <person name="Li H."/>
            <person name="Fang K."/>
            <person name="Wang S."/>
            <person name="He J."/>
            <person name="Zhou D."/>
            <person name="Weng S."/>
            <person name="Chi M."/>
            <person name="Gu Z."/>
            <person name="He J."/>
            <person name="Li F."/>
            <person name="Wang M."/>
        </authorList>
    </citation>
    <scope>NUCLEOTIDE SEQUENCE [LARGE SCALE GENOMIC DNA]</scope>
    <source>
        <strain evidence="11">ZL_2023a</strain>
    </source>
</reference>